<name>A0A4Y2FHC8_ARAVE</name>
<reference evidence="1 2" key="1">
    <citation type="journal article" date="2019" name="Sci. Rep.">
        <title>Orb-weaving spider Araneus ventricosus genome elucidates the spidroin gene catalogue.</title>
        <authorList>
            <person name="Kono N."/>
            <person name="Nakamura H."/>
            <person name="Ohtoshi R."/>
            <person name="Moran D.A.P."/>
            <person name="Shinohara A."/>
            <person name="Yoshida Y."/>
            <person name="Fujiwara M."/>
            <person name="Mori M."/>
            <person name="Tomita M."/>
            <person name="Arakawa K."/>
        </authorList>
    </citation>
    <scope>NUCLEOTIDE SEQUENCE [LARGE SCALE GENOMIC DNA]</scope>
</reference>
<organism evidence="1 2">
    <name type="scientific">Araneus ventricosus</name>
    <name type="common">Orbweaver spider</name>
    <name type="synonym">Epeira ventricosa</name>
    <dbReference type="NCBI Taxonomy" id="182803"/>
    <lineage>
        <taxon>Eukaryota</taxon>
        <taxon>Metazoa</taxon>
        <taxon>Ecdysozoa</taxon>
        <taxon>Arthropoda</taxon>
        <taxon>Chelicerata</taxon>
        <taxon>Arachnida</taxon>
        <taxon>Araneae</taxon>
        <taxon>Araneomorphae</taxon>
        <taxon>Entelegynae</taxon>
        <taxon>Araneoidea</taxon>
        <taxon>Araneidae</taxon>
        <taxon>Araneus</taxon>
    </lineage>
</organism>
<protein>
    <submittedName>
        <fullName evidence="1">Uncharacterized protein</fullName>
    </submittedName>
</protein>
<accession>A0A4Y2FHC8</accession>
<comment type="caution">
    <text evidence="1">The sequence shown here is derived from an EMBL/GenBank/DDBJ whole genome shotgun (WGS) entry which is preliminary data.</text>
</comment>
<sequence>MTLYSALKFAIYCFCHVISPTEKGALVVKTKALFSRVPRISGRELLSSQRSLNCVKVGHLTGFVRCMNFIQFYYRRKPSAVGGGCHFFSSTLMERISSYTERSVSEAYAEMQYIISVDFQGNRNVFRICSSTSLFSFVFGTPVVTGQECDVVFVRLCMKAVFSEFPRFYLYYSNVSASNE</sequence>
<dbReference type="Proteomes" id="UP000499080">
    <property type="component" value="Unassembled WGS sequence"/>
</dbReference>
<gene>
    <name evidence="1" type="ORF">AVEN_43349_1</name>
</gene>
<dbReference type="AlphaFoldDB" id="A0A4Y2FHC8"/>
<dbReference type="EMBL" id="BGPR01000911">
    <property type="protein sequence ID" value="GBM39956.1"/>
    <property type="molecule type" value="Genomic_DNA"/>
</dbReference>
<keyword evidence="2" id="KW-1185">Reference proteome</keyword>
<evidence type="ECO:0000313" key="1">
    <source>
        <dbReference type="EMBL" id="GBM39956.1"/>
    </source>
</evidence>
<proteinExistence type="predicted"/>
<evidence type="ECO:0000313" key="2">
    <source>
        <dbReference type="Proteomes" id="UP000499080"/>
    </source>
</evidence>